<accession>Q69354</accession>
<evidence type="ECO:0000313" key="3">
    <source>
        <dbReference type="EMBL" id="QBH82873.1"/>
    </source>
</evidence>
<dbReference type="EMBL" id="X04798">
    <property type="protein sequence ID" value="CAA28488.1"/>
    <property type="molecule type" value="Genomic_DNA"/>
</dbReference>
<proteinExistence type="predicted"/>
<evidence type="ECO:0000313" key="2">
    <source>
        <dbReference type="EMBL" id="QBH78449.1"/>
    </source>
</evidence>
<dbReference type="EMBL" id="MH790583">
    <property type="protein sequence ID" value="QBH78449.1"/>
    <property type="molecule type" value="Genomic_DNA"/>
</dbReference>
<sequence>MHGGTARGPGGAACYHTARSHVRFFQPCLVG</sequence>
<name>Q69354_HHV2</name>
<reference evidence="1" key="1">
    <citation type="journal article" date="1987" name="J. Gen. Virol.">
        <title>DNA sequence and genetic content of the HindIII l region in the short unique component of the herpes simplex virus type 2 genome: identification of the gene encoding glycoprotein G, and evolutionary comparisons.</title>
        <authorList>
            <person name="McGeoch D.J."/>
            <person name="Moss H.W."/>
            <person name="McNab D."/>
            <person name="Frame M.C."/>
        </authorList>
    </citation>
    <scope>NUCLEOTIDE SEQUENCE</scope>
</reference>
<organism evidence="1">
    <name type="scientific">Human herpesvirus 2</name>
    <name type="common">HHV-2</name>
    <name type="synonym">Human herpes simplex virus 2</name>
    <dbReference type="NCBI Taxonomy" id="10310"/>
    <lineage>
        <taxon>Viruses</taxon>
        <taxon>Duplodnaviria</taxon>
        <taxon>Heunggongvirae</taxon>
        <taxon>Peploviricota</taxon>
        <taxon>Herviviricetes</taxon>
        <taxon>Herpesvirales</taxon>
        <taxon>Orthoherpesviridae</taxon>
        <taxon>Alphaherpesvirinae</taxon>
        <taxon>Simplexvirus</taxon>
        <taxon>Simplexvirus humanalpha2</taxon>
    </lineage>
</organism>
<reference evidence="2" key="2">
    <citation type="submission" date="2018-08" db="EMBL/GenBank/DDBJ databases">
        <title>HSV2 whole genome sequences from clinical isolates.</title>
        <authorList>
            <person name="Roychoudhury P."/>
            <person name="Greninger A.L."/>
            <person name="Jerome K.R."/>
            <person name="Johnston C."/>
            <person name="Wald A."/>
            <person name="Xie H."/>
        </authorList>
    </citation>
    <scope>NUCLEOTIDE SEQUENCE</scope>
    <source>
        <strain evidence="3">2000-9815</strain>
        <strain evidence="2">2003-24998</strain>
    </source>
</reference>
<protein>
    <submittedName>
        <fullName evidence="1">HSV-2 genomic HindIII l region of short unique component U(s) with genes US2 to US8</fullName>
    </submittedName>
</protein>
<dbReference type="EMBL" id="MH790634">
    <property type="protein sequence ID" value="QBH82873.1"/>
    <property type="molecule type" value="Genomic_DNA"/>
</dbReference>
<organismHost>
    <name type="scientific">Homo sapiens</name>
    <name type="common">Human</name>
    <dbReference type="NCBI Taxonomy" id="9606"/>
</organismHost>
<evidence type="ECO:0000313" key="1">
    <source>
        <dbReference type="EMBL" id="CAA28488.1"/>
    </source>
</evidence>